<sequence length="375" mass="41661">MAAIKRSTLYDVAVKADVSIGTVSHVFHHPERVKDDTRAKVLKAAQDLHYFPSSDARGLASGKTNAIGLFSFDMLITHPLWPQLQGKITQNIDDENSDGDVPERFLPATYPLYVDEIEHGFELECKERNQALFLTSLSNGEYESFTNAVGRVDGIALFEGFKQNPAILKSISERLPLVLLSEPKQKANILTIQADNEAGINAIADHLVQKHHVSSMTFLGPLAAPDTYERYHALQKYSREHQITLTEPFQGSWLNQNSTYEEYRAEIQSVIERGLLPEAVVCVTDQLALSFIAVLQSLGLRVPEDVIVTGFDGIIAGRLSNPKLTTIRQPSEGMGRLAAKLLIKQNGQPWKEPLSIRLPVKLWIGESCGCKMQDT</sequence>
<comment type="caution">
    <text evidence="5">The sequence shown here is derived from an EMBL/GenBank/DDBJ whole genome shotgun (WGS) entry which is preliminary data.</text>
</comment>
<organism evidence="5 6">
    <name type="scientific">Bifidobacterium bombi DSM 19703</name>
    <dbReference type="NCBI Taxonomy" id="1341695"/>
    <lineage>
        <taxon>Bacteria</taxon>
        <taxon>Bacillati</taxon>
        <taxon>Actinomycetota</taxon>
        <taxon>Actinomycetes</taxon>
        <taxon>Bifidobacteriales</taxon>
        <taxon>Bifidobacteriaceae</taxon>
        <taxon>Bifidobacterium</taxon>
    </lineage>
</organism>
<dbReference type="InterPro" id="IPR046335">
    <property type="entry name" value="LacI/GalR-like_sensor"/>
</dbReference>
<evidence type="ECO:0000256" key="3">
    <source>
        <dbReference type="ARBA" id="ARBA00023163"/>
    </source>
</evidence>
<dbReference type="SUPFAM" id="SSF47413">
    <property type="entry name" value="lambda repressor-like DNA-binding domains"/>
    <property type="match status" value="1"/>
</dbReference>
<name>A0A086BNK5_9BIFI</name>
<dbReference type="STRING" id="1341695.BBOMB_1373"/>
<dbReference type="PANTHER" id="PTHR30146:SF138">
    <property type="entry name" value="TRANSCRIPTIONAL REGULATORY PROTEIN"/>
    <property type="match status" value="1"/>
</dbReference>
<proteinExistence type="predicted"/>
<evidence type="ECO:0000313" key="6">
    <source>
        <dbReference type="Proteomes" id="UP000028730"/>
    </source>
</evidence>
<keyword evidence="3" id="KW-0804">Transcription</keyword>
<dbReference type="CDD" id="cd06267">
    <property type="entry name" value="PBP1_LacI_sugar_binding-like"/>
    <property type="match status" value="1"/>
</dbReference>
<dbReference type="Gene3D" id="3.40.50.2300">
    <property type="match status" value="2"/>
</dbReference>
<evidence type="ECO:0000256" key="1">
    <source>
        <dbReference type="ARBA" id="ARBA00023015"/>
    </source>
</evidence>
<protein>
    <submittedName>
        <fullName evidence="5">Transcriptional regulator, LacI family</fullName>
    </submittedName>
</protein>
<dbReference type="Pfam" id="PF13377">
    <property type="entry name" value="Peripla_BP_3"/>
    <property type="match status" value="1"/>
</dbReference>
<dbReference type="SMART" id="SM00354">
    <property type="entry name" value="HTH_LACI"/>
    <property type="match status" value="1"/>
</dbReference>
<dbReference type="eggNOG" id="COG1609">
    <property type="taxonomic scope" value="Bacteria"/>
</dbReference>
<accession>A0A086BNK5</accession>
<dbReference type="GO" id="GO:0000976">
    <property type="term" value="F:transcription cis-regulatory region binding"/>
    <property type="evidence" value="ECO:0007669"/>
    <property type="project" value="TreeGrafter"/>
</dbReference>
<dbReference type="Gene3D" id="1.10.260.40">
    <property type="entry name" value="lambda repressor-like DNA-binding domains"/>
    <property type="match status" value="1"/>
</dbReference>
<dbReference type="InterPro" id="IPR010982">
    <property type="entry name" value="Lambda_DNA-bd_dom_sf"/>
</dbReference>
<dbReference type="CDD" id="cd01392">
    <property type="entry name" value="HTH_LacI"/>
    <property type="match status" value="1"/>
</dbReference>
<keyword evidence="1" id="KW-0805">Transcription regulation</keyword>
<dbReference type="SUPFAM" id="SSF53822">
    <property type="entry name" value="Periplasmic binding protein-like I"/>
    <property type="match status" value="1"/>
</dbReference>
<dbReference type="OrthoDB" id="4268837at2"/>
<dbReference type="InterPro" id="IPR000843">
    <property type="entry name" value="HTH_LacI"/>
</dbReference>
<gene>
    <name evidence="5" type="ORF">BBOMB_1373</name>
</gene>
<keyword evidence="6" id="KW-1185">Reference proteome</keyword>
<dbReference type="Proteomes" id="UP000028730">
    <property type="component" value="Unassembled WGS sequence"/>
</dbReference>
<dbReference type="PROSITE" id="PS50932">
    <property type="entry name" value="HTH_LACI_2"/>
    <property type="match status" value="1"/>
</dbReference>
<keyword evidence="2" id="KW-0238">DNA-binding</keyword>
<dbReference type="GO" id="GO:0003700">
    <property type="term" value="F:DNA-binding transcription factor activity"/>
    <property type="evidence" value="ECO:0007669"/>
    <property type="project" value="TreeGrafter"/>
</dbReference>
<dbReference type="EMBL" id="ATLK01000002">
    <property type="protein sequence ID" value="KFF30519.1"/>
    <property type="molecule type" value="Genomic_DNA"/>
</dbReference>
<evidence type="ECO:0000259" key="4">
    <source>
        <dbReference type="PROSITE" id="PS50932"/>
    </source>
</evidence>
<evidence type="ECO:0000256" key="2">
    <source>
        <dbReference type="ARBA" id="ARBA00023125"/>
    </source>
</evidence>
<reference evidence="5 6" key="1">
    <citation type="journal article" date="2014" name="Appl. Environ. Microbiol.">
        <title>Genomic encyclopedia of type strains of the genus Bifidobacterium.</title>
        <authorList>
            <person name="Milani C."/>
            <person name="Lugli G.A."/>
            <person name="Duranti S."/>
            <person name="Turroni F."/>
            <person name="Bottacini F."/>
            <person name="Mangifesta M."/>
            <person name="Sanchez B."/>
            <person name="Viappiani A."/>
            <person name="Mancabelli L."/>
            <person name="Taminiau B."/>
            <person name="Delcenserie V."/>
            <person name="Barrangou R."/>
            <person name="Margolles A."/>
            <person name="van Sinderen D."/>
            <person name="Ventura M."/>
        </authorList>
    </citation>
    <scope>NUCLEOTIDE SEQUENCE [LARGE SCALE GENOMIC DNA]</scope>
    <source>
        <strain evidence="5 6">DSM 19703</strain>
    </source>
</reference>
<feature type="domain" description="HTH lacI-type" evidence="4">
    <location>
        <begin position="7"/>
        <end position="61"/>
    </location>
</feature>
<dbReference type="RefSeq" id="WP_052377565.1">
    <property type="nucleotide sequence ID" value="NZ_ATLK01000002.1"/>
</dbReference>
<evidence type="ECO:0000313" key="5">
    <source>
        <dbReference type="EMBL" id="KFF30519.1"/>
    </source>
</evidence>
<dbReference type="PANTHER" id="PTHR30146">
    <property type="entry name" value="LACI-RELATED TRANSCRIPTIONAL REPRESSOR"/>
    <property type="match status" value="1"/>
</dbReference>
<dbReference type="Pfam" id="PF00356">
    <property type="entry name" value="LacI"/>
    <property type="match status" value="1"/>
</dbReference>
<dbReference type="AlphaFoldDB" id="A0A086BNK5"/>
<dbReference type="InterPro" id="IPR028082">
    <property type="entry name" value="Peripla_BP_I"/>
</dbReference>